<dbReference type="Proteomes" id="UP000318661">
    <property type="component" value="Unassembled WGS sequence"/>
</dbReference>
<keyword evidence="1" id="KW-0812">Transmembrane</keyword>
<evidence type="ECO:0000313" key="2">
    <source>
        <dbReference type="EMBL" id="TMJ08034.1"/>
    </source>
</evidence>
<evidence type="ECO:0000256" key="1">
    <source>
        <dbReference type="SAM" id="Phobius"/>
    </source>
</evidence>
<evidence type="ECO:0000313" key="5">
    <source>
        <dbReference type="Proteomes" id="UP000318661"/>
    </source>
</evidence>
<dbReference type="EMBL" id="VBAJ01000132">
    <property type="protein sequence ID" value="TMJ08034.1"/>
    <property type="molecule type" value="Genomic_DNA"/>
</dbReference>
<feature type="transmembrane region" description="Helical" evidence="1">
    <location>
        <begin position="61"/>
        <end position="80"/>
    </location>
</feature>
<organism evidence="2 5">
    <name type="scientific">Candidatus Segetimicrobium genomatis</name>
    <dbReference type="NCBI Taxonomy" id="2569760"/>
    <lineage>
        <taxon>Bacteria</taxon>
        <taxon>Bacillati</taxon>
        <taxon>Candidatus Sysuimicrobiota</taxon>
        <taxon>Candidatus Sysuimicrobiia</taxon>
        <taxon>Candidatus Sysuimicrobiales</taxon>
        <taxon>Candidatus Segetimicrobiaceae</taxon>
        <taxon>Candidatus Segetimicrobium</taxon>
    </lineage>
</organism>
<protein>
    <submittedName>
        <fullName evidence="2">Uncharacterized protein</fullName>
    </submittedName>
</protein>
<comment type="caution">
    <text evidence="2">The sequence shown here is derived from an EMBL/GenBank/DDBJ whole genome shotgun (WGS) entry which is preliminary data.</text>
</comment>
<feature type="transmembrane region" description="Helical" evidence="1">
    <location>
        <begin position="7"/>
        <end position="24"/>
    </location>
</feature>
<reference evidence="4 5" key="1">
    <citation type="journal article" date="2019" name="Nat. Microbiol.">
        <title>Mediterranean grassland soil C-N compound turnover is dependent on rainfall and depth, and is mediated by genomically divergent microorganisms.</title>
        <authorList>
            <person name="Diamond S."/>
            <person name="Andeer P.F."/>
            <person name="Li Z."/>
            <person name="Crits-Christoph A."/>
            <person name="Burstein D."/>
            <person name="Anantharaman K."/>
            <person name="Lane K.R."/>
            <person name="Thomas B.C."/>
            <person name="Pan C."/>
            <person name="Northen T.R."/>
            <person name="Banfield J.F."/>
        </authorList>
    </citation>
    <scope>NUCLEOTIDE SEQUENCE [LARGE SCALE GENOMIC DNA]</scope>
    <source>
        <strain evidence="3">NP_1</strain>
        <strain evidence="2">NP_2</strain>
    </source>
</reference>
<feature type="transmembrane region" description="Helical" evidence="1">
    <location>
        <begin position="30"/>
        <end position="49"/>
    </location>
</feature>
<name>A0A537LJ26_9BACT</name>
<gene>
    <name evidence="3" type="ORF">E6G98_08510</name>
    <name evidence="2" type="ORF">E6G99_05225</name>
</gene>
<keyword evidence="1" id="KW-0472">Membrane</keyword>
<dbReference type="Proteomes" id="UP000315217">
    <property type="component" value="Unassembled WGS sequence"/>
</dbReference>
<accession>A0A537LJ26</accession>
<dbReference type="EMBL" id="VBAI01000142">
    <property type="protein sequence ID" value="TMJ09865.1"/>
    <property type="molecule type" value="Genomic_DNA"/>
</dbReference>
<keyword evidence="1" id="KW-1133">Transmembrane helix</keyword>
<evidence type="ECO:0000313" key="3">
    <source>
        <dbReference type="EMBL" id="TMJ09865.1"/>
    </source>
</evidence>
<dbReference type="AlphaFoldDB" id="A0A537LJ26"/>
<evidence type="ECO:0000313" key="4">
    <source>
        <dbReference type="Proteomes" id="UP000315217"/>
    </source>
</evidence>
<proteinExistence type="predicted"/>
<sequence>MLNAVNRLAALITIIEVIVLVVWLRLTATAAAAVAAGFLFVGILVEELVRFRGIKNRFPQGRELGLVALGVAVETVGWILPLVLNARLLVAFGILFVTLDIEHTIINLATTGTFNLGSVVDFSAIEAAGGAVWLTNPSAATIAVLAVTSVLEHVQGVRQGMGLR</sequence>